<dbReference type="RefSeq" id="WP_062176290.1">
    <property type="nucleotide sequence ID" value="NZ_BBXL01000002.1"/>
</dbReference>
<dbReference type="AlphaFoldDB" id="A0A1M4WP18"/>
<feature type="domain" description="B3/B4 tRNA-binding" evidence="1">
    <location>
        <begin position="63"/>
        <end position="211"/>
    </location>
</feature>
<dbReference type="STRING" id="1346286.SAMN05444362_102276"/>
<dbReference type="GO" id="GO:0004826">
    <property type="term" value="F:phenylalanine-tRNA ligase activity"/>
    <property type="evidence" value="ECO:0007669"/>
    <property type="project" value="InterPro"/>
</dbReference>
<dbReference type="PANTHER" id="PTHR39209">
    <property type="match status" value="1"/>
</dbReference>
<gene>
    <name evidence="2" type="ORF">SAMN05444362_102276</name>
</gene>
<dbReference type="EMBL" id="FQUC01000002">
    <property type="protein sequence ID" value="SHE82989.1"/>
    <property type="molecule type" value="Genomic_DNA"/>
</dbReference>
<evidence type="ECO:0000313" key="3">
    <source>
        <dbReference type="Proteomes" id="UP000184480"/>
    </source>
</evidence>
<keyword evidence="3" id="KW-1185">Reference proteome</keyword>
<name>A0A1M4WP18_9BACT</name>
<accession>A0A1M4WP18</accession>
<dbReference type="GO" id="GO:0003723">
    <property type="term" value="F:RNA binding"/>
    <property type="evidence" value="ECO:0007669"/>
    <property type="project" value="InterPro"/>
</dbReference>
<organism evidence="2 3">
    <name type="scientific">Dysgonomonas macrotermitis</name>
    <dbReference type="NCBI Taxonomy" id="1346286"/>
    <lineage>
        <taxon>Bacteria</taxon>
        <taxon>Pseudomonadati</taxon>
        <taxon>Bacteroidota</taxon>
        <taxon>Bacteroidia</taxon>
        <taxon>Bacteroidales</taxon>
        <taxon>Dysgonomonadaceae</taxon>
        <taxon>Dysgonomonas</taxon>
    </lineage>
</organism>
<dbReference type="Pfam" id="PF03483">
    <property type="entry name" value="B3_4"/>
    <property type="match status" value="1"/>
</dbReference>
<sequence length="220" mass="24339">MLSIHVSDEFKKKCPGFAGIAVVAEVENSPYNADLWKEINECIRVYKLQHTMDDIKKHPAIEATRQAYKQFGKDPNRYRPSSESLCRRIMRGMELYQIDTLVDIINLVSIETGYSIGGFDLNKIEGNVLTLGVGQAGEPYEGIGKGMLNIEGLPVYRDALGGVGTPTSDNERTKLDIQTTHLLAIINGYDGQENLYPAAEFLISLLGKYAGLKNSSGFVF</sequence>
<evidence type="ECO:0000259" key="1">
    <source>
        <dbReference type="SMART" id="SM00873"/>
    </source>
</evidence>
<proteinExistence type="predicted"/>
<dbReference type="SUPFAM" id="SSF56037">
    <property type="entry name" value="PheT/TilS domain"/>
    <property type="match status" value="1"/>
</dbReference>
<dbReference type="OrthoDB" id="9789812at2"/>
<dbReference type="Proteomes" id="UP000184480">
    <property type="component" value="Unassembled WGS sequence"/>
</dbReference>
<dbReference type="SMART" id="SM00873">
    <property type="entry name" value="B3_4"/>
    <property type="match status" value="1"/>
</dbReference>
<dbReference type="Gene3D" id="3.50.40.10">
    <property type="entry name" value="Phenylalanyl-trna Synthetase, Chain B, domain 3"/>
    <property type="match status" value="1"/>
</dbReference>
<reference evidence="3" key="1">
    <citation type="submission" date="2016-11" db="EMBL/GenBank/DDBJ databases">
        <authorList>
            <person name="Varghese N."/>
            <person name="Submissions S."/>
        </authorList>
    </citation>
    <scope>NUCLEOTIDE SEQUENCE [LARGE SCALE GENOMIC DNA]</scope>
    <source>
        <strain evidence="3">DSM 27370</strain>
    </source>
</reference>
<protein>
    <submittedName>
        <fullName evidence="2">B3/B4 domain-containing protein (DNA/RNA-binding domain of Phe-tRNA-synthetase)</fullName>
    </submittedName>
</protein>
<evidence type="ECO:0000313" key="2">
    <source>
        <dbReference type="EMBL" id="SHE82989.1"/>
    </source>
</evidence>
<dbReference type="PANTHER" id="PTHR39209:SF2">
    <property type="entry name" value="CYTOPLASMIC PROTEIN"/>
    <property type="match status" value="1"/>
</dbReference>
<dbReference type="InterPro" id="IPR005146">
    <property type="entry name" value="B3/B4_tRNA-bd"/>
</dbReference>
<dbReference type="InterPro" id="IPR020825">
    <property type="entry name" value="Phe-tRNA_synthase-like_B3/B4"/>
</dbReference>